<evidence type="ECO:0000256" key="2">
    <source>
        <dbReference type="ARBA" id="ARBA00022723"/>
    </source>
</evidence>
<dbReference type="FunFam" id="3.30.160.60:FF:000202">
    <property type="entry name" value="Zinc finger protein 574"/>
    <property type="match status" value="1"/>
</dbReference>
<evidence type="ECO:0000256" key="5">
    <source>
        <dbReference type="ARBA" id="ARBA00022833"/>
    </source>
</evidence>
<evidence type="ECO:0000313" key="14">
    <source>
        <dbReference type="EMBL" id="KAG5678624.1"/>
    </source>
</evidence>
<evidence type="ECO:0000256" key="6">
    <source>
        <dbReference type="ARBA" id="ARBA00023015"/>
    </source>
</evidence>
<evidence type="ECO:0000256" key="9">
    <source>
        <dbReference type="ARBA" id="ARBA00023242"/>
    </source>
</evidence>
<keyword evidence="4 10" id="KW-0863">Zinc-finger</keyword>
<keyword evidence="2" id="KW-0479">Metal-binding</keyword>
<evidence type="ECO:0000256" key="10">
    <source>
        <dbReference type="PROSITE-ProRule" id="PRU00042"/>
    </source>
</evidence>
<dbReference type="GO" id="GO:0032502">
    <property type="term" value="P:developmental process"/>
    <property type="evidence" value="ECO:0007669"/>
    <property type="project" value="UniProtKB-ARBA"/>
</dbReference>
<dbReference type="FunFam" id="3.30.160.60:FF:000012">
    <property type="entry name" value="RB-associated KRAB zinc finger protein-like"/>
    <property type="match status" value="2"/>
</dbReference>
<feature type="domain" description="C2H2-type" evidence="13">
    <location>
        <begin position="676"/>
        <end position="703"/>
    </location>
</feature>
<feature type="domain" description="C2H2-type" evidence="13">
    <location>
        <begin position="159"/>
        <end position="186"/>
    </location>
</feature>
<dbReference type="GO" id="GO:0008270">
    <property type="term" value="F:zinc ion binding"/>
    <property type="evidence" value="ECO:0007669"/>
    <property type="project" value="UniProtKB-KW"/>
</dbReference>
<evidence type="ECO:0000256" key="7">
    <source>
        <dbReference type="ARBA" id="ARBA00023125"/>
    </source>
</evidence>
<feature type="domain" description="C2H2-type" evidence="13">
    <location>
        <begin position="644"/>
        <end position="666"/>
    </location>
</feature>
<feature type="domain" description="C2H2-type" evidence="13">
    <location>
        <begin position="215"/>
        <end position="242"/>
    </location>
</feature>
<dbReference type="GO" id="GO:0000981">
    <property type="term" value="F:DNA-binding transcription factor activity, RNA polymerase II-specific"/>
    <property type="evidence" value="ECO:0007669"/>
    <property type="project" value="TreeGrafter"/>
</dbReference>
<keyword evidence="3" id="KW-0677">Repeat</keyword>
<name>A0A9J6C9Q5_POLVA</name>
<dbReference type="OrthoDB" id="8117402at2759"/>
<dbReference type="InterPro" id="IPR036236">
    <property type="entry name" value="Znf_C2H2_sf"/>
</dbReference>
<dbReference type="InterPro" id="IPR013087">
    <property type="entry name" value="Znf_C2H2_type"/>
</dbReference>
<evidence type="ECO:0000313" key="15">
    <source>
        <dbReference type="Proteomes" id="UP001107558"/>
    </source>
</evidence>
<keyword evidence="9" id="KW-0539">Nucleus</keyword>
<comment type="caution">
    <text evidence="14">The sequence shown here is derived from an EMBL/GenBank/DDBJ whole genome shotgun (WGS) entry which is preliminary data.</text>
</comment>
<dbReference type="PANTHER" id="PTHR14196">
    <property type="entry name" value="ODD-SKIPPED - RELATED"/>
    <property type="match status" value="1"/>
</dbReference>
<dbReference type="PANTHER" id="PTHR14196:SF12">
    <property type="entry name" value="ZINC FINGER PROTEIN 208-LIKE"/>
    <property type="match status" value="1"/>
</dbReference>
<evidence type="ECO:0000256" key="4">
    <source>
        <dbReference type="ARBA" id="ARBA00022771"/>
    </source>
</evidence>
<feature type="domain" description="C2H2-type" evidence="13">
    <location>
        <begin position="299"/>
        <end position="321"/>
    </location>
</feature>
<keyword evidence="8" id="KW-0804">Transcription</keyword>
<dbReference type="FunFam" id="3.30.160.60:FF:001450">
    <property type="entry name" value="zinc finger protein 774"/>
    <property type="match status" value="1"/>
</dbReference>
<feature type="compositionally biased region" description="Low complexity" evidence="12">
    <location>
        <begin position="709"/>
        <end position="727"/>
    </location>
</feature>
<reference evidence="14" key="1">
    <citation type="submission" date="2021-03" db="EMBL/GenBank/DDBJ databases">
        <title>Chromosome level genome of the anhydrobiotic midge Polypedilum vanderplanki.</title>
        <authorList>
            <person name="Yoshida Y."/>
            <person name="Kikawada T."/>
            <person name="Gusev O."/>
        </authorList>
    </citation>
    <scope>NUCLEOTIDE SEQUENCE</scope>
    <source>
        <strain evidence="14">NIAS01</strain>
        <tissue evidence="14">Whole body or cell culture</tissue>
    </source>
</reference>
<dbReference type="FunFam" id="3.30.160.60:FF:000322">
    <property type="entry name" value="GDNF-inducible zinc finger protein 1"/>
    <property type="match status" value="2"/>
</dbReference>
<feature type="domain" description="C2H2-type" evidence="13">
    <location>
        <begin position="326"/>
        <end position="353"/>
    </location>
</feature>
<dbReference type="GO" id="GO:0000977">
    <property type="term" value="F:RNA polymerase II transcription regulatory region sequence-specific DNA binding"/>
    <property type="evidence" value="ECO:0007669"/>
    <property type="project" value="TreeGrafter"/>
</dbReference>
<keyword evidence="6" id="KW-0805">Transcription regulation</keyword>
<proteinExistence type="predicted"/>
<dbReference type="SMART" id="SM00355">
    <property type="entry name" value="ZnF_C2H2"/>
    <property type="match status" value="11"/>
</dbReference>
<feature type="region of interest" description="Disordered" evidence="12">
    <location>
        <begin position="699"/>
        <end position="727"/>
    </location>
</feature>
<dbReference type="FunFam" id="3.30.160.60:FF:000624">
    <property type="entry name" value="zinc finger protein 697"/>
    <property type="match status" value="1"/>
</dbReference>
<feature type="domain" description="C2H2-type" evidence="13">
    <location>
        <begin position="354"/>
        <end position="382"/>
    </location>
</feature>
<evidence type="ECO:0000256" key="12">
    <source>
        <dbReference type="SAM" id="MobiDB-lite"/>
    </source>
</evidence>
<keyword evidence="5" id="KW-0862">Zinc</keyword>
<dbReference type="SUPFAM" id="SSF57667">
    <property type="entry name" value="beta-beta-alpha zinc fingers"/>
    <property type="match status" value="6"/>
</dbReference>
<keyword evidence="15" id="KW-1185">Reference proteome</keyword>
<evidence type="ECO:0000259" key="13">
    <source>
        <dbReference type="PROSITE" id="PS50157"/>
    </source>
</evidence>
<feature type="domain" description="C2H2-type" evidence="13">
    <location>
        <begin position="271"/>
        <end position="298"/>
    </location>
</feature>
<accession>A0A9J6C9Q5</accession>
<feature type="domain" description="C2H2-type" evidence="13">
    <location>
        <begin position="243"/>
        <end position="270"/>
    </location>
</feature>
<dbReference type="GO" id="GO:0005634">
    <property type="term" value="C:nucleus"/>
    <property type="evidence" value="ECO:0007669"/>
    <property type="project" value="UniProtKB-SubCell"/>
</dbReference>
<dbReference type="Gene3D" id="3.30.160.60">
    <property type="entry name" value="Classic Zinc Finger"/>
    <property type="match status" value="9"/>
</dbReference>
<feature type="domain" description="C2H2-type" evidence="13">
    <location>
        <begin position="187"/>
        <end position="214"/>
    </location>
</feature>
<protein>
    <recommendedName>
        <fullName evidence="13">C2H2-type domain-containing protein</fullName>
    </recommendedName>
</protein>
<gene>
    <name evidence="14" type="ORF">PVAND_008281</name>
</gene>
<evidence type="ECO:0000256" key="8">
    <source>
        <dbReference type="ARBA" id="ARBA00023163"/>
    </source>
</evidence>
<comment type="subcellular location">
    <subcellularLocation>
        <location evidence="1">Nucleus</location>
    </subcellularLocation>
</comment>
<dbReference type="Proteomes" id="UP001107558">
    <property type="component" value="Chromosome 2"/>
</dbReference>
<dbReference type="EMBL" id="JADBJN010000002">
    <property type="protein sequence ID" value="KAG5678624.1"/>
    <property type="molecule type" value="Genomic_DNA"/>
</dbReference>
<dbReference type="Pfam" id="PF00096">
    <property type="entry name" value="zf-C2H2"/>
    <property type="match status" value="6"/>
</dbReference>
<sequence length="790" mass="87636">MINRRMILVSDGQNTGQHRVITSSGGNTILDGKTQTVYTTSDKTTHFMSPIGSLQLTAEECNEILMKRAVAAVQNQQAITTTASDSHSAPISIQVQKVLQTLEDSDEQQLTHCKMEPNMSSSPKLETIEIVHFETAEDTKPIIHKTRKNDPGSSKERPYACEQCGKTFLLKHHLTTHARSHTGERPHVCPHCGKDFSHKHCLNTHLLLHTTERPYQCGECKKCFTLKHHLLTHLRVHTRDRPFVCQECGRSFPLKRHLVTHSKFHAGERPYICDDCGESFSQKEHLDMHSRFHGSVNPFACNDCGATFARKFQLINHGKLHGRVPHSCTVCGREFLQKRTLATHMKTHTGEASFPCLACGEGYASKAELNAHNRLVHGGLNPNAPNTTIVTNKTATVIQQQQSQAQQNAAQQAAHHQQAQQQAAAQQQAQQQAAAQQAAAVQAQQQQQQQQIEVQHIQQQQQPQTVTVVGNPNILTATISGETPPRLQYACRECGSVFNSREGLALHLRLHSGDKSLINDLCALTASIPGHLFQGVNQINLPTGTTFVTTPGASSSPVPVQIITSTGEVVNQILQSPTHTTQQHQQIQIQAQPQQQTAQVKQHIVQQQAVQVQQQPQQNQAQQQVQQATVVQITSPPQQKAKTHFCQFCGKSFVAKHGLMLHNKRHPDGSCTLRSHVCPECGKAFLQKNHLILHQRQHLEQNRGGKSNQQQQQIEGQAQAQTQQNGDQLAQQGQQQITIQQSAQGQAQQAGQQIQLATRNVLMSNQPVLQVLPDGGTWVKYEIIQSDPME</sequence>
<evidence type="ECO:0000256" key="1">
    <source>
        <dbReference type="ARBA" id="ARBA00004123"/>
    </source>
</evidence>
<dbReference type="InterPro" id="IPR050717">
    <property type="entry name" value="C2H2-ZF_Transcription_Reg"/>
</dbReference>
<feature type="domain" description="C2H2-type" evidence="13">
    <location>
        <begin position="489"/>
        <end position="516"/>
    </location>
</feature>
<organism evidence="14 15">
    <name type="scientific">Polypedilum vanderplanki</name>
    <name type="common">Sleeping chironomid midge</name>
    <dbReference type="NCBI Taxonomy" id="319348"/>
    <lineage>
        <taxon>Eukaryota</taxon>
        <taxon>Metazoa</taxon>
        <taxon>Ecdysozoa</taxon>
        <taxon>Arthropoda</taxon>
        <taxon>Hexapoda</taxon>
        <taxon>Insecta</taxon>
        <taxon>Pterygota</taxon>
        <taxon>Neoptera</taxon>
        <taxon>Endopterygota</taxon>
        <taxon>Diptera</taxon>
        <taxon>Nematocera</taxon>
        <taxon>Chironomoidea</taxon>
        <taxon>Chironomidae</taxon>
        <taxon>Chironominae</taxon>
        <taxon>Polypedilum</taxon>
        <taxon>Polypedilum</taxon>
    </lineage>
</organism>
<evidence type="ECO:0000256" key="3">
    <source>
        <dbReference type="ARBA" id="ARBA00022737"/>
    </source>
</evidence>
<evidence type="ECO:0000256" key="11">
    <source>
        <dbReference type="SAM" id="Coils"/>
    </source>
</evidence>
<dbReference type="PROSITE" id="PS00028">
    <property type="entry name" value="ZINC_FINGER_C2H2_1"/>
    <property type="match status" value="9"/>
</dbReference>
<dbReference type="PROSITE" id="PS50157">
    <property type="entry name" value="ZINC_FINGER_C2H2_2"/>
    <property type="match status" value="11"/>
</dbReference>
<keyword evidence="11" id="KW-0175">Coiled coil</keyword>
<dbReference type="AlphaFoldDB" id="A0A9J6C9Q5"/>
<feature type="coiled-coil region" evidence="11">
    <location>
        <begin position="416"/>
        <end position="460"/>
    </location>
</feature>
<keyword evidence="7" id="KW-0238">DNA-binding</keyword>